<organism evidence="1 2">
    <name type="scientific">Sphingobium rhizovicinum</name>
    <dbReference type="NCBI Taxonomy" id="432308"/>
    <lineage>
        <taxon>Bacteria</taxon>
        <taxon>Pseudomonadati</taxon>
        <taxon>Pseudomonadota</taxon>
        <taxon>Alphaproteobacteria</taxon>
        <taxon>Sphingomonadales</taxon>
        <taxon>Sphingomonadaceae</taxon>
        <taxon>Sphingobium</taxon>
    </lineage>
</organism>
<keyword evidence="2" id="KW-1185">Reference proteome</keyword>
<evidence type="ECO:0008006" key="3">
    <source>
        <dbReference type="Google" id="ProtNLM"/>
    </source>
</evidence>
<dbReference type="SUPFAM" id="SSF53335">
    <property type="entry name" value="S-adenosyl-L-methionine-dependent methyltransferases"/>
    <property type="match status" value="1"/>
</dbReference>
<name>A0ABV7NGH4_9SPHN</name>
<protein>
    <recommendedName>
        <fullName evidence="3">SAM-dependent methyltransferase</fullName>
    </recommendedName>
</protein>
<accession>A0ABV7NGH4</accession>
<evidence type="ECO:0000313" key="2">
    <source>
        <dbReference type="Proteomes" id="UP001595681"/>
    </source>
</evidence>
<dbReference type="Gene3D" id="3.40.50.150">
    <property type="entry name" value="Vaccinia Virus protein VP39"/>
    <property type="match status" value="1"/>
</dbReference>
<proteinExistence type="predicted"/>
<dbReference type="Proteomes" id="UP001595681">
    <property type="component" value="Unassembled WGS sequence"/>
</dbReference>
<sequence length="238" mass="27074">MTASPRPDRHPEDWYVEQSWTVEALMQMVAFDRDPDHVVWDPCCGLGTIPCAFAGNGFVTTGTDLVNRWLPSAPKHLFLGEHDFLGDQRHTMEYWPNLSIVANIPYGCAQGIAERFVRRALSLASRKVCILVPLRWRACEGRYDFFQQFPPNLKLEFCDRPSMPPGTELGATDAKGKMTAWKRGTIDYMWLVWDITDPATDTITRIIPPRTAAQKLIDRDFDLRRVGVLPPLQQEIAA</sequence>
<comment type="caution">
    <text evidence="1">The sequence shown here is derived from an EMBL/GenBank/DDBJ whole genome shotgun (WGS) entry which is preliminary data.</text>
</comment>
<evidence type="ECO:0000313" key="1">
    <source>
        <dbReference type="EMBL" id="MFC3442579.1"/>
    </source>
</evidence>
<dbReference type="EMBL" id="JBHRVU010000004">
    <property type="protein sequence ID" value="MFC3442579.1"/>
    <property type="molecule type" value="Genomic_DNA"/>
</dbReference>
<gene>
    <name evidence="1" type="ORF">ACFOKF_15495</name>
</gene>
<reference evidence="2" key="1">
    <citation type="journal article" date="2019" name="Int. J. Syst. Evol. Microbiol.">
        <title>The Global Catalogue of Microorganisms (GCM) 10K type strain sequencing project: providing services to taxonomists for standard genome sequencing and annotation.</title>
        <authorList>
            <consortium name="The Broad Institute Genomics Platform"/>
            <consortium name="The Broad Institute Genome Sequencing Center for Infectious Disease"/>
            <person name="Wu L."/>
            <person name="Ma J."/>
        </authorList>
    </citation>
    <scope>NUCLEOTIDE SEQUENCE [LARGE SCALE GENOMIC DNA]</scope>
    <source>
        <strain evidence="2">CCM 7491</strain>
    </source>
</reference>
<dbReference type="RefSeq" id="WP_380796770.1">
    <property type="nucleotide sequence ID" value="NZ_JBHRVU010000004.1"/>
</dbReference>
<dbReference type="InterPro" id="IPR029063">
    <property type="entry name" value="SAM-dependent_MTases_sf"/>
</dbReference>